<evidence type="ECO:0008006" key="6">
    <source>
        <dbReference type="Google" id="ProtNLM"/>
    </source>
</evidence>
<evidence type="ECO:0000313" key="5">
    <source>
        <dbReference type="Proteomes" id="UP000823405"/>
    </source>
</evidence>
<dbReference type="SUPFAM" id="SSF53649">
    <property type="entry name" value="Alkaline phosphatase-like"/>
    <property type="match status" value="1"/>
</dbReference>
<evidence type="ECO:0000313" key="4">
    <source>
        <dbReference type="EMBL" id="KAG0288018.1"/>
    </source>
</evidence>
<feature type="compositionally biased region" description="Low complexity" evidence="2">
    <location>
        <begin position="309"/>
        <end position="318"/>
    </location>
</feature>
<reference evidence="4" key="1">
    <citation type="journal article" date="2020" name="Fungal Divers.">
        <title>Resolving the Mortierellaceae phylogeny through synthesis of multi-gene phylogenetics and phylogenomics.</title>
        <authorList>
            <person name="Vandepol N."/>
            <person name="Liber J."/>
            <person name="Desiro A."/>
            <person name="Na H."/>
            <person name="Kennedy M."/>
            <person name="Barry K."/>
            <person name="Grigoriev I.V."/>
            <person name="Miller A.N."/>
            <person name="O'Donnell K."/>
            <person name="Stajich J.E."/>
            <person name="Bonito G."/>
        </authorList>
    </citation>
    <scope>NUCLEOTIDE SEQUENCE</scope>
    <source>
        <strain evidence="4">NVP60</strain>
    </source>
</reference>
<keyword evidence="3" id="KW-0732">Signal</keyword>
<proteinExistence type="predicted"/>
<comment type="caution">
    <text evidence="4">The sequence shown here is derived from an EMBL/GenBank/DDBJ whole genome shotgun (WGS) entry which is preliminary data.</text>
</comment>
<dbReference type="GO" id="GO:0009395">
    <property type="term" value="P:phospholipid catabolic process"/>
    <property type="evidence" value="ECO:0007669"/>
    <property type="project" value="TreeGrafter"/>
</dbReference>
<accession>A0A9P6QNJ1</accession>
<dbReference type="InterPro" id="IPR017850">
    <property type="entry name" value="Alkaline_phosphatase_core_sf"/>
</dbReference>
<dbReference type="OrthoDB" id="5135119at2759"/>
<dbReference type="PANTHER" id="PTHR31956">
    <property type="entry name" value="NON-SPECIFIC PHOSPHOLIPASE C4-RELATED"/>
    <property type="match status" value="1"/>
</dbReference>
<dbReference type="Gene3D" id="3.40.720.10">
    <property type="entry name" value="Alkaline Phosphatase, subunit A"/>
    <property type="match status" value="1"/>
</dbReference>
<sequence length="367" mass="39398">MINLISTATLLAVTALVSAAPKGKWFDSIGIIMSENEDFWLTAQQPAYQALIAQGVLATNYFGLSHVSEQNYAAIITGVLDPNIYRGDATTPANLNITYPTILDQLKANGLTYKQYTESYPGGCYLPDMYPDDPVNALYYKRHSPFNMISNLRGTPECSSAIGTYDDFANDVAKGTLPNYFWIIPNDLHNTHTADKDPNPFVDADPWTAAEGPKWVAAAQKANALFINTWDESRCDNTTKYPCGTHLDQQIATILWGPMVPKNTTNNKYWNHFSIARTVEDNWGLKPLATADANATAFDFLLANPSAGNPSAGNPLPSGSGGGSTSGNGTSGDQAHSAATLVKASMSLGLMGMVAGLLGVLPNVVSF</sequence>
<gene>
    <name evidence="4" type="ORF">BGZ97_006929</name>
</gene>
<feature type="chain" id="PRO_5040365146" description="Phosphoesterase-domain-containing protein" evidence="3">
    <location>
        <begin position="20"/>
        <end position="367"/>
    </location>
</feature>
<keyword evidence="5" id="KW-1185">Reference proteome</keyword>
<feature type="region of interest" description="Disordered" evidence="2">
    <location>
        <begin position="309"/>
        <end position="334"/>
    </location>
</feature>
<keyword evidence="1" id="KW-0378">Hydrolase</keyword>
<dbReference type="Proteomes" id="UP000823405">
    <property type="component" value="Unassembled WGS sequence"/>
</dbReference>
<dbReference type="Pfam" id="PF04185">
    <property type="entry name" value="Phosphoesterase"/>
    <property type="match status" value="1"/>
</dbReference>
<evidence type="ECO:0000256" key="2">
    <source>
        <dbReference type="SAM" id="MobiDB-lite"/>
    </source>
</evidence>
<evidence type="ECO:0000256" key="3">
    <source>
        <dbReference type="SAM" id="SignalP"/>
    </source>
</evidence>
<dbReference type="InterPro" id="IPR007312">
    <property type="entry name" value="Phosphoesterase"/>
</dbReference>
<dbReference type="GO" id="GO:0016788">
    <property type="term" value="F:hydrolase activity, acting on ester bonds"/>
    <property type="evidence" value="ECO:0007669"/>
    <property type="project" value="InterPro"/>
</dbReference>
<organism evidence="4 5">
    <name type="scientific">Linnemannia gamsii</name>
    <dbReference type="NCBI Taxonomy" id="64522"/>
    <lineage>
        <taxon>Eukaryota</taxon>
        <taxon>Fungi</taxon>
        <taxon>Fungi incertae sedis</taxon>
        <taxon>Mucoromycota</taxon>
        <taxon>Mortierellomycotina</taxon>
        <taxon>Mortierellomycetes</taxon>
        <taxon>Mortierellales</taxon>
        <taxon>Mortierellaceae</taxon>
        <taxon>Linnemannia</taxon>
    </lineage>
</organism>
<name>A0A9P6QNJ1_9FUNG</name>
<dbReference type="EMBL" id="JAAAIN010003066">
    <property type="protein sequence ID" value="KAG0288018.1"/>
    <property type="molecule type" value="Genomic_DNA"/>
</dbReference>
<protein>
    <recommendedName>
        <fullName evidence="6">Phosphoesterase-domain-containing protein</fullName>
    </recommendedName>
</protein>
<feature type="compositionally biased region" description="Gly residues" evidence="2">
    <location>
        <begin position="319"/>
        <end position="330"/>
    </location>
</feature>
<dbReference type="AlphaFoldDB" id="A0A9P6QNJ1"/>
<evidence type="ECO:0000256" key="1">
    <source>
        <dbReference type="ARBA" id="ARBA00022801"/>
    </source>
</evidence>
<feature type="signal peptide" evidence="3">
    <location>
        <begin position="1"/>
        <end position="19"/>
    </location>
</feature>
<dbReference type="PANTHER" id="PTHR31956:SF8">
    <property type="entry name" value="ACID PHOSPHATASE PHOA (AFU_ORTHOLOGUE AFUA_1G03570)"/>
    <property type="match status" value="1"/>
</dbReference>